<evidence type="ECO:0000256" key="1">
    <source>
        <dbReference type="SAM" id="MobiDB-lite"/>
    </source>
</evidence>
<dbReference type="InterPro" id="IPR001254">
    <property type="entry name" value="Trypsin_dom"/>
</dbReference>
<dbReference type="GeneID" id="114333076"/>
<organism evidence="4 5">
    <name type="scientific">Diabrotica virgifera virgifera</name>
    <name type="common">western corn rootworm</name>
    <dbReference type="NCBI Taxonomy" id="50390"/>
    <lineage>
        <taxon>Eukaryota</taxon>
        <taxon>Metazoa</taxon>
        <taxon>Ecdysozoa</taxon>
        <taxon>Arthropoda</taxon>
        <taxon>Hexapoda</taxon>
        <taxon>Insecta</taxon>
        <taxon>Pterygota</taxon>
        <taxon>Neoptera</taxon>
        <taxon>Endopterygota</taxon>
        <taxon>Coleoptera</taxon>
        <taxon>Polyphaga</taxon>
        <taxon>Cucujiformia</taxon>
        <taxon>Chrysomeloidea</taxon>
        <taxon>Chrysomelidae</taxon>
        <taxon>Galerucinae</taxon>
        <taxon>Diabroticina</taxon>
        <taxon>Diabroticites</taxon>
        <taxon>Diabrotica</taxon>
    </lineage>
</organism>
<dbReference type="EnsemblMetazoa" id="XM_028282900.2">
    <property type="protein sequence ID" value="XP_028138701.2"/>
    <property type="gene ID" value="LOC114333076"/>
</dbReference>
<protein>
    <recommendedName>
        <fullName evidence="3">Peptidase S1 domain-containing protein</fullName>
    </recommendedName>
</protein>
<dbReference type="Proteomes" id="UP001652700">
    <property type="component" value="Unplaced"/>
</dbReference>
<feature type="signal peptide" evidence="2">
    <location>
        <begin position="1"/>
        <end position="19"/>
    </location>
</feature>
<dbReference type="SMART" id="SM00020">
    <property type="entry name" value="Tryp_SPc"/>
    <property type="match status" value="1"/>
</dbReference>
<dbReference type="PROSITE" id="PS50240">
    <property type="entry name" value="TRYPSIN_DOM"/>
    <property type="match status" value="1"/>
</dbReference>
<dbReference type="InterPro" id="IPR051333">
    <property type="entry name" value="CLIP_Serine_Protease"/>
</dbReference>
<feature type="region of interest" description="Disordered" evidence="1">
    <location>
        <begin position="148"/>
        <end position="186"/>
    </location>
</feature>
<proteinExistence type="predicted"/>
<evidence type="ECO:0000256" key="2">
    <source>
        <dbReference type="SAM" id="SignalP"/>
    </source>
</evidence>
<dbReference type="InterPro" id="IPR043504">
    <property type="entry name" value="Peptidase_S1_PA_chymotrypsin"/>
</dbReference>
<dbReference type="InterPro" id="IPR009003">
    <property type="entry name" value="Peptidase_S1_PA"/>
</dbReference>
<dbReference type="SUPFAM" id="SSF50494">
    <property type="entry name" value="Trypsin-like serine proteases"/>
    <property type="match status" value="1"/>
</dbReference>
<sequence length="459" mass="51885">MKYKYRLSFLLIWLPMILSRVPPNPCPDIFHYYKDDEGIIYGVVNLPYDDATSLIFSVNASFVGNPKQTKLRLERLTKVHELNDGTTEVTYNIYFPSNEVIPKITGITYNNIMYCSSYEPLGATRIVNVRYQHDSNFTRQEKGFYKPETEQDISEDNIPVKNPIEKPTTTPRVAKPTPDRVTPVPPQMLPPQHKLNESPTVLDPPNSFLKPSQDILPPVPNPTETDTDLIDEKFIDNLFTTPFTTPSSNSDFKCGKEQQKNEVLPFILGGTNTRIGHSHYPWLVALFSKMVHKCDYKCSATLISDKHVLTGRPVQFSNVLSPVCLWKGNTDLSPLVNKLGIITGLEQDNDTPEIGLTHRLREKRVEMTIISQSECLGTPLGFQDVTSDKTFCSKRRETVTGPCIGDVGAGFYIFMDGAYYLRGIASNVFDKYGTCALINRYAVFSDVAKFLDWIKSHMT</sequence>
<dbReference type="RefSeq" id="XP_028138701.2">
    <property type="nucleotide sequence ID" value="XM_028282900.2"/>
</dbReference>
<name>A0ABM5IQA7_DIAVI</name>
<feature type="domain" description="Peptidase S1" evidence="3">
    <location>
        <begin position="277"/>
        <end position="459"/>
    </location>
</feature>
<accession>A0ABM5IQA7</accession>
<dbReference type="PANTHER" id="PTHR24260:SF143">
    <property type="entry name" value="SERINE PROTEASE GD-LIKE PROTEIN"/>
    <property type="match status" value="1"/>
</dbReference>
<dbReference type="Pfam" id="PF00089">
    <property type="entry name" value="Trypsin"/>
    <property type="match status" value="1"/>
</dbReference>
<keyword evidence="5" id="KW-1185">Reference proteome</keyword>
<dbReference type="InterPro" id="IPR031986">
    <property type="entry name" value="GD_N"/>
</dbReference>
<evidence type="ECO:0000313" key="5">
    <source>
        <dbReference type="Proteomes" id="UP001652700"/>
    </source>
</evidence>
<dbReference type="Pfam" id="PF16030">
    <property type="entry name" value="GD_N"/>
    <property type="match status" value="1"/>
</dbReference>
<reference evidence="4" key="1">
    <citation type="submission" date="2025-05" db="UniProtKB">
        <authorList>
            <consortium name="EnsemblMetazoa"/>
        </authorList>
    </citation>
    <scope>IDENTIFICATION</scope>
</reference>
<dbReference type="Gene3D" id="2.40.10.10">
    <property type="entry name" value="Trypsin-like serine proteases"/>
    <property type="match status" value="2"/>
</dbReference>
<dbReference type="PANTHER" id="PTHR24260">
    <property type="match status" value="1"/>
</dbReference>
<evidence type="ECO:0000259" key="3">
    <source>
        <dbReference type="PROSITE" id="PS50240"/>
    </source>
</evidence>
<feature type="chain" id="PRO_5046141283" description="Peptidase S1 domain-containing protein" evidence="2">
    <location>
        <begin position="20"/>
        <end position="459"/>
    </location>
</feature>
<keyword evidence="2" id="KW-0732">Signal</keyword>
<evidence type="ECO:0000313" key="4">
    <source>
        <dbReference type="EnsemblMetazoa" id="XP_028138701.2"/>
    </source>
</evidence>